<dbReference type="EMBL" id="JBBNAF010000004">
    <property type="protein sequence ID" value="KAK9150976.1"/>
    <property type="molecule type" value="Genomic_DNA"/>
</dbReference>
<dbReference type="AlphaFoldDB" id="A0AAP0KE61"/>
<accession>A0AAP0KE61</accession>
<gene>
    <name evidence="1" type="ORF">Syun_009285</name>
</gene>
<comment type="caution">
    <text evidence="1">The sequence shown here is derived from an EMBL/GenBank/DDBJ whole genome shotgun (WGS) entry which is preliminary data.</text>
</comment>
<organism evidence="1 2">
    <name type="scientific">Stephania yunnanensis</name>
    <dbReference type="NCBI Taxonomy" id="152371"/>
    <lineage>
        <taxon>Eukaryota</taxon>
        <taxon>Viridiplantae</taxon>
        <taxon>Streptophyta</taxon>
        <taxon>Embryophyta</taxon>
        <taxon>Tracheophyta</taxon>
        <taxon>Spermatophyta</taxon>
        <taxon>Magnoliopsida</taxon>
        <taxon>Ranunculales</taxon>
        <taxon>Menispermaceae</taxon>
        <taxon>Menispermoideae</taxon>
        <taxon>Cissampelideae</taxon>
        <taxon>Stephania</taxon>
    </lineage>
</organism>
<evidence type="ECO:0000313" key="1">
    <source>
        <dbReference type="EMBL" id="KAK9150976.1"/>
    </source>
</evidence>
<reference evidence="1 2" key="1">
    <citation type="submission" date="2024-01" db="EMBL/GenBank/DDBJ databases">
        <title>Genome assemblies of Stephania.</title>
        <authorList>
            <person name="Yang L."/>
        </authorList>
    </citation>
    <scope>NUCLEOTIDE SEQUENCE [LARGE SCALE GENOMIC DNA]</scope>
    <source>
        <strain evidence="1">YNDBR</strain>
        <tissue evidence="1">Leaf</tissue>
    </source>
</reference>
<proteinExistence type="predicted"/>
<protein>
    <submittedName>
        <fullName evidence="1">Uncharacterized protein</fullName>
    </submittedName>
</protein>
<keyword evidence="2" id="KW-1185">Reference proteome</keyword>
<evidence type="ECO:0000313" key="2">
    <source>
        <dbReference type="Proteomes" id="UP001420932"/>
    </source>
</evidence>
<dbReference type="Proteomes" id="UP001420932">
    <property type="component" value="Unassembled WGS sequence"/>
</dbReference>
<name>A0AAP0KE61_9MAGN</name>
<sequence>MMPLHSIYSVLQLHSFEKNGKQMTKMVSYCAYHRVPDPDTVLVIQSPLGVFSTKSMLRSKTNTGSRLISSRITEVPQDLDLESEQFEPFSAARCRTFKRSKAKAPRRLGGEHSDALARTLVRARLTFGTFLGGSAVATWRGPWHEQGHALAGSFGTDLGMSKVAPWQIPWRKCSGALVPLARSLAGAQWRLGVGLGMSKATPWQVPLASSLAGAQRRLGEDPGRSKVAPWQVLLAQAKHEQGDTLKIPLARARGGVFSPRGGMGKEARETLEHALGNNAKARPMDGPWYGDAASDDRVCLALPRLCDPDHMAPAFGGFVTMKNAATFLTGFRNDRVAAGPTVAEEAQLQVELVLHSLEPLLEDMLSTSTDTGVRATAERRVTLVHYSSQHCQNLSINTIKVDGRGNGRRRCQNSSQV</sequence>